<dbReference type="Proteomes" id="UP001597440">
    <property type="component" value="Unassembled WGS sequence"/>
</dbReference>
<dbReference type="PANTHER" id="PTHR10146">
    <property type="entry name" value="PROLINE SYNTHETASE CO-TRANSCRIBED BACTERIAL HOMOLOG PROTEIN"/>
    <property type="match status" value="1"/>
</dbReference>
<keyword evidence="1 2" id="KW-0663">Pyridoxal phosphate</keyword>
<name>A0ABW5LAZ6_9SPHI</name>
<dbReference type="PIRSF" id="PIRSF004848">
    <property type="entry name" value="YBL036c_PLPDEIII"/>
    <property type="match status" value="1"/>
</dbReference>
<dbReference type="InterPro" id="IPR029066">
    <property type="entry name" value="PLP-binding_barrel"/>
</dbReference>
<dbReference type="InterPro" id="IPR001608">
    <property type="entry name" value="Ala_racemase_N"/>
</dbReference>
<dbReference type="SUPFAM" id="SSF51419">
    <property type="entry name" value="PLP-binding barrel"/>
    <property type="match status" value="1"/>
</dbReference>
<evidence type="ECO:0000256" key="2">
    <source>
        <dbReference type="HAMAP-Rule" id="MF_02087"/>
    </source>
</evidence>
<proteinExistence type="inferred from homology"/>
<accession>A0ABW5LAZ6</accession>
<dbReference type="Pfam" id="PF01168">
    <property type="entry name" value="Ala_racemase_N"/>
    <property type="match status" value="1"/>
</dbReference>
<evidence type="ECO:0000259" key="4">
    <source>
        <dbReference type="Pfam" id="PF01168"/>
    </source>
</evidence>
<evidence type="ECO:0000313" key="5">
    <source>
        <dbReference type="EMBL" id="MFD2556986.1"/>
    </source>
</evidence>
<dbReference type="EMBL" id="JBHULD010000025">
    <property type="protein sequence ID" value="MFD2556986.1"/>
    <property type="molecule type" value="Genomic_DNA"/>
</dbReference>
<evidence type="ECO:0000256" key="1">
    <source>
        <dbReference type="ARBA" id="ARBA00022898"/>
    </source>
</evidence>
<sequence length="243" mass="27390">MSDIINNLNIILRRMEVACRDSGRDPNEVKLLLATKTVPADRIKVALEAGQTLIAENKVQEIKEKYESLQLVPHTSHFIGHLQSNKIKDILKYNITCIQSLDRLDVAEKLQQRLEYENRKIEVLIQVNTSGEQSKFGTHPDQAVNLVREVAQFKNIEIKGLMTIGLFSAETEKVRPCFQLLKSIQQEVLAQNIAGVSMQELSMGMSGDLETAIQEGATIVRVGTAIFGQRIYADSYYWDETKA</sequence>
<dbReference type="RefSeq" id="WP_210354632.1">
    <property type="nucleotide sequence ID" value="NZ_JAEQMU010000002.1"/>
</dbReference>
<dbReference type="PANTHER" id="PTHR10146:SF14">
    <property type="entry name" value="PYRIDOXAL PHOSPHATE HOMEOSTASIS PROTEIN"/>
    <property type="match status" value="1"/>
</dbReference>
<keyword evidence="6" id="KW-1185">Reference proteome</keyword>
<dbReference type="Gene3D" id="3.20.20.10">
    <property type="entry name" value="Alanine racemase"/>
    <property type="match status" value="1"/>
</dbReference>
<organism evidence="5 6">
    <name type="scientific">Sphingobacterium tabacisoli</name>
    <dbReference type="NCBI Taxonomy" id="2044855"/>
    <lineage>
        <taxon>Bacteria</taxon>
        <taxon>Pseudomonadati</taxon>
        <taxon>Bacteroidota</taxon>
        <taxon>Sphingobacteriia</taxon>
        <taxon>Sphingobacteriales</taxon>
        <taxon>Sphingobacteriaceae</taxon>
        <taxon>Sphingobacterium</taxon>
    </lineage>
</organism>
<feature type="domain" description="Alanine racemase N-terminal" evidence="4">
    <location>
        <begin position="43"/>
        <end position="229"/>
    </location>
</feature>
<comment type="function">
    <text evidence="2">Pyridoxal 5'-phosphate (PLP)-binding protein, which is involved in PLP homeostasis.</text>
</comment>
<dbReference type="InterPro" id="IPR011078">
    <property type="entry name" value="PyrdxlP_homeostasis"/>
</dbReference>
<gene>
    <name evidence="5" type="ORF">ACFSQW_21530</name>
</gene>
<comment type="similarity">
    <text evidence="2 3">Belongs to the pyridoxal phosphate-binding protein YggS/PROSC family.</text>
</comment>
<dbReference type="CDD" id="cd00635">
    <property type="entry name" value="PLPDE_III_YBL036c_like"/>
    <property type="match status" value="1"/>
</dbReference>
<evidence type="ECO:0000313" key="6">
    <source>
        <dbReference type="Proteomes" id="UP001597440"/>
    </source>
</evidence>
<dbReference type="HAMAP" id="MF_02087">
    <property type="entry name" value="PLP_homeostasis"/>
    <property type="match status" value="1"/>
</dbReference>
<reference evidence="6" key="1">
    <citation type="journal article" date="2019" name="Int. J. Syst. Evol. Microbiol.">
        <title>The Global Catalogue of Microorganisms (GCM) 10K type strain sequencing project: providing services to taxonomists for standard genome sequencing and annotation.</title>
        <authorList>
            <consortium name="The Broad Institute Genomics Platform"/>
            <consortium name="The Broad Institute Genome Sequencing Center for Infectious Disease"/>
            <person name="Wu L."/>
            <person name="Ma J."/>
        </authorList>
    </citation>
    <scope>NUCLEOTIDE SEQUENCE [LARGE SCALE GENOMIC DNA]</scope>
    <source>
        <strain evidence="6">KCTC 52298</strain>
    </source>
</reference>
<evidence type="ECO:0000256" key="3">
    <source>
        <dbReference type="RuleBase" id="RU004514"/>
    </source>
</evidence>
<comment type="caution">
    <text evidence="5">The sequence shown here is derived from an EMBL/GenBank/DDBJ whole genome shotgun (WGS) entry which is preliminary data.</text>
</comment>
<protein>
    <recommendedName>
        <fullName evidence="2">Pyridoxal phosphate homeostasis protein</fullName>
        <shortName evidence="2">PLP homeostasis protein</shortName>
    </recommendedName>
</protein>
<dbReference type="NCBIfam" id="TIGR00044">
    <property type="entry name" value="YggS family pyridoxal phosphate-dependent enzyme"/>
    <property type="match status" value="1"/>
</dbReference>
<feature type="modified residue" description="N6-(pyridoxal phosphate)lysine" evidence="2">
    <location>
        <position position="36"/>
    </location>
</feature>